<dbReference type="PANTHER" id="PTHR23502:SF52">
    <property type="entry name" value="MULTIDRUG TRANSPORTER, PUTATIVE (AFU_ORTHOLOGUE AFUA_2G17730)-RELATED"/>
    <property type="match status" value="1"/>
</dbReference>
<evidence type="ECO:0000313" key="7">
    <source>
        <dbReference type="Proteomes" id="UP001152300"/>
    </source>
</evidence>
<evidence type="ECO:0000256" key="1">
    <source>
        <dbReference type="ARBA" id="ARBA00004141"/>
    </source>
</evidence>
<comment type="subcellular location">
    <subcellularLocation>
        <location evidence="1">Membrane</location>
        <topology evidence="1">Multi-pass membrane protein</topology>
    </subcellularLocation>
</comment>
<evidence type="ECO:0000256" key="5">
    <source>
        <dbReference type="SAM" id="Phobius"/>
    </source>
</evidence>
<keyword evidence="2 5" id="KW-0812">Transmembrane</keyword>
<evidence type="ECO:0000256" key="4">
    <source>
        <dbReference type="ARBA" id="ARBA00023136"/>
    </source>
</evidence>
<evidence type="ECO:0000256" key="2">
    <source>
        <dbReference type="ARBA" id="ARBA00022692"/>
    </source>
</evidence>
<dbReference type="AlphaFoldDB" id="A0A9X0AUY6"/>
<dbReference type="EMBL" id="JAPEIS010000002">
    <property type="protein sequence ID" value="KAJ8069425.1"/>
    <property type="molecule type" value="Genomic_DNA"/>
</dbReference>
<dbReference type="GO" id="GO:0022857">
    <property type="term" value="F:transmembrane transporter activity"/>
    <property type="evidence" value="ECO:0007669"/>
    <property type="project" value="TreeGrafter"/>
</dbReference>
<keyword evidence="7" id="KW-1185">Reference proteome</keyword>
<accession>A0A9X0AUY6</accession>
<keyword evidence="4 5" id="KW-0472">Membrane</keyword>
<evidence type="ECO:0000256" key="3">
    <source>
        <dbReference type="ARBA" id="ARBA00022989"/>
    </source>
</evidence>
<dbReference type="InterPro" id="IPR036259">
    <property type="entry name" value="MFS_trans_sf"/>
</dbReference>
<dbReference type="OrthoDB" id="5403280at2759"/>
<reference evidence="6" key="1">
    <citation type="submission" date="2022-11" db="EMBL/GenBank/DDBJ databases">
        <title>Genome Resource of Sclerotinia nivalis Strain SnTB1, a Plant Pathogen Isolated from American Ginseng.</title>
        <authorList>
            <person name="Fan S."/>
        </authorList>
    </citation>
    <scope>NUCLEOTIDE SEQUENCE</scope>
    <source>
        <strain evidence="6">SnTB1</strain>
    </source>
</reference>
<proteinExistence type="predicted"/>
<dbReference type="Proteomes" id="UP001152300">
    <property type="component" value="Unassembled WGS sequence"/>
</dbReference>
<dbReference type="SUPFAM" id="SSF103473">
    <property type="entry name" value="MFS general substrate transporter"/>
    <property type="match status" value="1"/>
</dbReference>
<name>A0A9X0AUY6_9HELO</name>
<sequence length="122" mass="13867">MGPVIGSAILQYLDWRWIGHIELIWTAAFFPLFIFCLPESRGSAILLAKAKQLRKDGKEAYTAEELHKTPIHQILIKSIQRPLYMLFTESVVFIATLWAAFSLGTIYLFAQSVGQVYSQLYG</sequence>
<evidence type="ECO:0008006" key="8">
    <source>
        <dbReference type="Google" id="ProtNLM"/>
    </source>
</evidence>
<organism evidence="6 7">
    <name type="scientific">Sclerotinia nivalis</name>
    <dbReference type="NCBI Taxonomy" id="352851"/>
    <lineage>
        <taxon>Eukaryota</taxon>
        <taxon>Fungi</taxon>
        <taxon>Dikarya</taxon>
        <taxon>Ascomycota</taxon>
        <taxon>Pezizomycotina</taxon>
        <taxon>Leotiomycetes</taxon>
        <taxon>Helotiales</taxon>
        <taxon>Sclerotiniaceae</taxon>
        <taxon>Sclerotinia</taxon>
    </lineage>
</organism>
<protein>
    <recommendedName>
        <fullName evidence="8">Major facilitator superfamily (MFS) profile domain-containing protein</fullName>
    </recommendedName>
</protein>
<dbReference type="GO" id="GO:0005886">
    <property type="term" value="C:plasma membrane"/>
    <property type="evidence" value="ECO:0007669"/>
    <property type="project" value="TreeGrafter"/>
</dbReference>
<gene>
    <name evidence="6" type="ORF">OCU04_003079</name>
</gene>
<dbReference type="PANTHER" id="PTHR23502">
    <property type="entry name" value="MAJOR FACILITATOR SUPERFAMILY"/>
    <property type="match status" value="1"/>
</dbReference>
<evidence type="ECO:0000313" key="6">
    <source>
        <dbReference type="EMBL" id="KAJ8069425.1"/>
    </source>
</evidence>
<feature type="transmembrane region" description="Helical" evidence="5">
    <location>
        <begin position="17"/>
        <end position="37"/>
    </location>
</feature>
<feature type="transmembrane region" description="Helical" evidence="5">
    <location>
        <begin position="83"/>
        <end position="110"/>
    </location>
</feature>
<dbReference type="Gene3D" id="1.20.1250.20">
    <property type="entry name" value="MFS general substrate transporter like domains"/>
    <property type="match status" value="1"/>
</dbReference>
<keyword evidence="3 5" id="KW-1133">Transmembrane helix</keyword>
<comment type="caution">
    <text evidence="6">The sequence shown here is derived from an EMBL/GenBank/DDBJ whole genome shotgun (WGS) entry which is preliminary data.</text>
</comment>